<sequence length="127" mass="13849">MYDRKTCVKGQQGGDILLDGERNETLGVVVPPPPTRRGSPPLQFYGFCAALRLPPKRVVPEPDVQPEANGLSRCAALSLLYLLPVNKDCAICGKDMRRISNSKASTPISTDMPNGNRHGMQQTVIFV</sequence>
<dbReference type="WBParaSite" id="L893_g2452.t1">
    <property type="protein sequence ID" value="L893_g2452.t1"/>
    <property type="gene ID" value="L893_g2452"/>
</dbReference>
<evidence type="ECO:0000313" key="2">
    <source>
        <dbReference type="WBParaSite" id="L893_g2452.t1"/>
    </source>
</evidence>
<name>A0A1I7ZAE2_9BILA</name>
<reference evidence="2" key="1">
    <citation type="submission" date="2016-11" db="UniProtKB">
        <authorList>
            <consortium name="WormBaseParasite"/>
        </authorList>
    </citation>
    <scope>IDENTIFICATION</scope>
</reference>
<dbReference type="AlphaFoldDB" id="A0A1I7ZAE2"/>
<organism evidence="1 2">
    <name type="scientific">Steinernema glaseri</name>
    <dbReference type="NCBI Taxonomy" id="37863"/>
    <lineage>
        <taxon>Eukaryota</taxon>
        <taxon>Metazoa</taxon>
        <taxon>Ecdysozoa</taxon>
        <taxon>Nematoda</taxon>
        <taxon>Chromadorea</taxon>
        <taxon>Rhabditida</taxon>
        <taxon>Tylenchina</taxon>
        <taxon>Panagrolaimomorpha</taxon>
        <taxon>Strongyloidoidea</taxon>
        <taxon>Steinernematidae</taxon>
        <taxon>Steinernema</taxon>
    </lineage>
</organism>
<evidence type="ECO:0000313" key="1">
    <source>
        <dbReference type="Proteomes" id="UP000095287"/>
    </source>
</evidence>
<proteinExistence type="predicted"/>
<protein>
    <submittedName>
        <fullName evidence="2">LITAF domain-containing protein</fullName>
    </submittedName>
</protein>
<dbReference type="Proteomes" id="UP000095287">
    <property type="component" value="Unplaced"/>
</dbReference>
<keyword evidence="1" id="KW-1185">Reference proteome</keyword>
<accession>A0A1I7ZAE2</accession>